<comment type="caution">
    <text evidence="3">The sequence shown here is derived from an EMBL/GenBank/DDBJ whole genome shotgun (WGS) entry which is preliminary data.</text>
</comment>
<feature type="domain" description="Peptidase S74" evidence="2">
    <location>
        <begin position="1"/>
        <end position="105"/>
    </location>
</feature>
<dbReference type="AlphaFoldDB" id="A0A3D6BY03"/>
<name>A0A3D6BY03_9FLAO</name>
<proteinExistence type="predicted"/>
<evidence type="ECO:0000313" key="3">
    <source>
        <dbReference type="EMBL" id="HCY83049.1"/>
    </source>
</evidence>
<organism evidence="3 4">
    <name type="scientific">Xanthomarina gelatinilytica</name>
    <dbReference type="NCBI Taxonomy" id="1137281"/>
    <lineage>
        <taxon>Bacteria</taxon>
        <taxon>Pseudomonadati</taxon>
        <taxon>Bacteroidota</taxon>
        <taxon>Flavobacteriia</taxon>
        <taxon>Flavobacteriales</taxon>
        <taxon>Flavobacteriaceae</taxon>
        <taxon>Xanthomarina</taxon>
    </lineage>
</organism>
<accession>A0A3D6BY03</accession>
<dbReference type="PROSITE" id="PS51688">
    <property type="entry name" value="ICA"/>
    <property type="match status" value="1"/>
</dbReference>
<evidence type="ECO:0000256" key="1">
    <source>
        <dbReference type="SAM" id="Coils"/>
    </source>
</evidence>
<feature type="coiled-coil region" evidence="1">
    <location>
        <begin position="91"/>
        <end position="121"/>
    </location>
</feature>
<evidence type="ECO:0000313" key="4">
    <source>
        <dbReference type="Proteomes" id="UP000263268"/>
    </source>
</evidence>
<sequence>RRTKTHISELPYGLEDLMKLQPVSYSYNETISPNNRTRLGLIAQDVEKIIPEVVITEDVDIDPKTGEKIVVPGDYLAMSYIELIPVLIKAVQEQQKEIVALKDQLENYQFLEKRIKALEDKN</sequence>
<evidence type="ECO:0000259" key="2">
    <source>
        <dbReference type="PROSITE" id="PS51688"/>
    </source>
</evidence>
<keyword evidence="1" id="KW-0175">Coiled coil</keyword>
<gene>
    <name evidence="3" type="ORF">DHV22_16330</name>
</gene>
<reference evidence="3 4" key="1">
    <citation type="journal article" date="2018" name="Nat. Biotechnol.">
        <title>A standardized bacterial taxonomy based on genome phylogeny substantially revises the tree of life.</title>
        <authorList>
            <person name="Parks D.H."/>
            <person name="Chuvochina M."/>
            <person name="Waite D.W."/>
            <person name="Rinke C."/>
            <person name="Skarshewski A."/>
            <person name="Chaumeil P.A."/>
            <person name="Hugenholtz P."/>
        </authorList>
    </citation>
    <scope>NUCLEOTIDE SEQUENCE [LARGE SCALE GENOMIC DNA]</scope>
    <source>
        <strain evidence="3">UBA10227</strain>
    </source>
</reference>
<dbReference type="EMBL" id="DPRK01000263">
    <property type="protein sequence ID" value="HCY83049.1"/>
    <property type="molecule type" value="Genomic_DNA"/>
</dbReference>
<protein>
    <recommendedName>
        <fullName evidence="2">Peptidase S74 domain-containing protein</fullName>
    </recommendedName>
</protein>
<feature type="non-terminal residue" evidence="3">
    <location>
        <position position="1"/>
    </location>
</feature>
<dbReference type="Proteomes" id="UP000263268">
    <property type="component" value="Unassembled WGS sequence"/>
</dbReference>
<dbReference type="InterPro" id="IPR030392">
    <property type="entry name" value="S74_ICA"/>
</dbReference>
<dbReference type="Pfam" id="PF13884">
    <property type="entry name" value="Peptidase_S74"/>
    <property type="match status" value="1"/>
</dbReference>